<evidence type="ECO:0000256" key="1">
    <source>
        <dbReference type="SAM" id="MobiDB-lite"/>
    </source>
</evidence>
<dbReference type="Proteomes" id="UP001139887">
    <property type="component" value="Unassembled WGS sequence"/>
</dbReference>
<name>A0A9W8LVI1_9FUNG</name>
<reference evidence="2" key="1">
    <citation type="submission" date="2022-07" db="EMBL/GenBank/DDBJ databases">
        <title>Phylogenomic reconstructions and comparative analyses of Kickxellomycotina fungi.</title>
        <authorList>
            <person name="Reynolds N.K."/>
            <person name="Stajich J.E."/>
            <person name="Barry K."/>
            <person name="Grigoriev I.V."/>
            <person name="Crous P."/>
            <person name="Smith M.E."/>
        </authorList>
    </citation>
    <scope>NUCLEOTIDE SEQUENCE</scope>
    <source>
        <strain evidence="2">NRRL 1566</strain>
    </source>
</reference>
<sequence length="185" mass="19888">VRYRTTSSRIRTQFAQNAHSAVLPSSSPAVPDRLQPISLPPDDTDCTNTGTDKLAVLSTVANLVLDSSLPKPPKVAPNQHARMLSEHGLTAADMEVALNRLIAKMPSDSPSNGCHSSQLKRRASHDSKSSEITPKRLKLLVNDDASLDDPASKATRARALEASAMVVKLLKAKDSSTLLNFLLND</sequence>
<feature type="region of interest" description="Disordered" evidence="1">
    <location>
        <begin position="105"/>
        <end position="134"/>
    </location>
</feature>
<proteinExistence type="predicted"/>
<dbReference type="EMBL" id="JANBUW010001166">
    <property type="protein sequence ID" value="KAJ2844164.1"/>
    <property type="molecule type" value="Genomic_DNA"/>
</dbReference>
<feature type="compositionally biased region" description="Polar residues" evidence="1">
    <location>
        <begin position="108"/>
        <end position="117"/>
    </location>
</feature>
<accession>A0A9W8LVI1</accession>
<keyword evidence="3" id="KW-1185">Reference proteome</keyword>
<gene>
    <name evidence="2" type="ORF">IWW36_005286</name>
</gene>
<comment type="caution">
    <text evidence="2">The sequence shown here is derived from an EMBL/GenBank/DDBJ whole genome shotgun (WGS) entry which is preliminary data.</text>
</comment>
<protein>
    <submittedName>
        <fullName evidence="2">Uncharacterized protein</fullName>
    </submittedName>
</protein>
<organism evidence="2 3">
    <name type="scientific">Coemansia brasiliensis</name>
    <dbReference type="NCBI Taxonomy" id="2650707"/>
    <lineage>
        <taxon>Eukaryota</taxon>
        <taxon>Fungi</taxon>
        <taxon>Fungi incertae sedis</taxon>
        <taxon>Zoopagomycota</taxon>
        <taxon>Kickxellomycotina</taxon>
        <taxon>Kickxellomycetes</taxon>
        <taxon>Kickxellales</taxon>
        <taxon>Kickxellaceae</taxon>
        <taxon>Coemansia</taxon>
    </lineage>
</organism>
<feature type="non-terminal residue" evidence="2">
    <location>
        <position position="1"/>
    </location>
</feature>
<evidence type="ECO:0000313" key="2">
    <source>
        <dbReference type="EMBL" id="KAJ2844164.1"/>
    </source>
</evidence>
<dbReference type="OrthoDB" id="5876363at2759"/>
<dbReference type="AlphaFoldDB" id="A0A9W8LVI1"/>
<evidence type="ECO:0000313" key="3">
    <source>
        <dbReference type="Proteomes" id="UP001139887"/>
    </source>
</evidence>